<accession>A0AAD6TCK1</accession>
<dbReference type="PANTHER" id="PTHR40465:SF1">
    <property type="entry name" value="DUF6534 DOMAIN-CONTAINING PROTEIN"/>
    <property type="match status" value="1"/>
</dbReference>
<feature type="transmembrane region" description="Helical" evidence="2">
    <location>
        <begin position="12"/>
        <end position="38"/>
    </location>
</feature>
<keyword evidence="2" id="KW-0472">Membrane</keyword>
<feature type="transmembrane region" description="Helical" evidence="2">
    <location>
        <begin position="223"/>
        <end position="243"/>
    </location>
</feature>
<organism evidence="3 4">
    <name type="scientific">Mycena alexandri</name>
    <dbReference type="NCBI Taxonomy" id="1745969"/>
    <lineage>
        <taxon>Eukaryota</taxon>
        <taxon>Fungi</taxon>
        <taxon>Dikarya</taxon>
        <taxon>Basidiomycota</taxon>
        <taxon>Agaricomycotina</taxon>
        <taxon>Agaricomycetes</taxon>
        <taxon>Agaricomycetidae</taxon>
        <taxon>Agaricales</taxon>
        <taxon>Marasmiineae</taxon>
        <taxon>Mycenaceae</taxon>
        <taxon>Mycena</taxon>
    </lineage>
</organism>
<keyword evidence="4" id="KW-1185">Reference proteome</keyword>
<feature type="compositionally biased region" description="Polar residues" evidence="1">
    <location>
        <begin position="265"/>
        <end position="279"/>
    </location>
</feature>
<evidence type="ECO:0000313" key="3">
    <source>
        <dbReference type="EMBL" id="KAJ7042870.1"/>
    </source>
</evidence>
<dbReference type="EMBL" id="JARJCM010000011">
    <property type="protein sequence ID" value="KAJ7042870.1"/>
    <property type="molecule type" value="Genomic_DNA"/>
</dbReference>
<name>A0AAD6TCK1_9AGAR</name>
<evidence type="ECO:0000313" key="4">
    <source>
        <dbReference type="Proteomes" id="UP001218188"/>
    </source>
</evidence>
<feature type="transmembrane region" description="Helical" evidence="2">
    <location>
        <begin position="193"/>
        <end position="217"/>
    </location>
</feature>
<feature type="transmembrane region" description="Helical" evidence="2">
    <location>
        <begin position="156"/>
        <end position="181"/>
    </location>
</feature>
<dbReference type="PANTHER" id="PTHR40465">
    <property type="entry name" value="CHROMOSOME 1, WHOLE GENOME SHOTGUN SEQUENCE"/>
    <property type="match status" value="1"/>
</dbReference>
<evidence type="ECO:0000256" key="1">
    <source>
        <dbReference type="SAM" id="MobiDB-lite"/>
    </source>
</evidence>
<feature type="transmembrane region" description="Helical" evidence="2">
    <location>
        <begin position="50"/>
        <end position="70"/>
    </location>
</feature>
<feature type="region of interest" description="Disordered" evidence="1">
    <location>
        <begin position="251"/>
        <end position="279"/>
    </location>
</feature>
<keyword evidence="2" id="KW-1133">Transmembrane helix</keyword>
<feature type="transmembrane region" description="Helical" evidence="2">
    <location>
        <begin position="120"/>
        <end position="144"/>
    </location>
</feature>
<gene>
    <name evidence="3" type="ORF">C8F04DRAFT_55724</name>
</gene>
<feature type="transmembrane region" description="Helical" evidence="2">
    <location>
        <begin position="90"/>
        <end position="108"/>
    </location>
</feature>
<protein>
    <submittedName>
        <fullName evidence="3">Uncharacterized protein</fullName>
    </submittedName>
</protein>
<keyword evidence="2" id="KW-0812">Transmembrane</keyword>
<comment type="caution">
    <text evidence="3">The sequence shown here is derived from an EMBL/GenBank/DDBJ whole genome shotgun (WGS) entry which is preliminary data.</text>
</comment>
<sequence length="325" mass="36144">MSALEPPNPQQTFGVLFIGFALSMTGYGFTFFQTYVYFSGYPADHWVLKLFVFVIFALDTVTSALVSSAHTYMVLSLPYIGGLVELQRTFNAQFLLSTIMMLGVHLFFSLRVWKLSRNIWAAGLAAVISVAAFSLGIGMITTMFKTPLFAHLDANRALISLVFGSITLASLVEFIALVQYSKRSPGLCLLHEAYLCLFPRDLIGTAIWFGCMLLFLIQPHNVYWVPMYLTAVKVSINAMLNMLNLRESFRGKGLNEEDPPPPTRTGHSQSSNTHHGTAMSNMFNHTTNAKVVHTVDHDRVIDVTSKGIYSSDDDPTVTFRSVDTI</sequence>
<reference evidence="3" key="1">
    <citation type="submission" date="2023-03" db="EMBL/GenBank/DDBJ databases">
        <title>Massive genome expansion in bonnet fungi (Mycena s.s.) driven by repeated elements and novel gene families across ecological guilds.</title>
        <authorList>
            <consortium name="Lawrence Berkeley National Laboratory"/>
            <person name="Harder C.B."/>
            <person name="Miyauchi S."/>
            <person name="Viragh M."/>
            <person name="Kuo A."/>
            <person name="Thoen E."/>
            <person name="Andreopoulos B."/>
            <person name="Lu D."/>
            <person name="Skrede I."/>
            <person name="Drula E."/>
            <person name="Henrissat B."/>
            <person name="Morin E."/>
            <person name="Kohler A."/>
            <person name="Barry K."/>
            <person name="LaButti K."/>
            <person name="Morin E."/>
            <person name="Salamov A."/>
            <person name="Lipzen A."/>
            <person name="Mereny Z."/>
            <person name="Hegedus B."/>
            <person name="Baldrian P."/>
            <person name="Stursova M."/>
            <person name="Weitz H."/>
            <person name="Taylor A."/>
            <person name="Grigoriev I.V."/>
            <person name="Nagy L.G."/>
            <person name="Martin F."/>
            <person name="Kauserud H."/>
        </authorList>
    </citation>
    <scope>NUCLEOTIDE SEQUENCE</scope>
    <source>
        <strain evidence="3">CBHHK200</strain>
    </source>
</reference>
<proteinExistence type="predicted"/>
<dbReference type="AlphaFoldDB" id="A0AAD6TCK1"/>
<evidence type="ECO:0000256" key="2">
    <source>
        <dbReference type="SAM" id="Phobius"/>
    </source>
</evidence>
<dbReference type="Proteomes" id="UP001218188">
    <property type="component" value="Unassembled WGS sequence"/>
</dbReference>